<dbReference type="AlphaFoldDB" id="A0A1G9XRY4"/>
<dbReference type="EMBL" id="FNHB01000010">
    <property type="protein sequence ID" value="SDM99528.1"/>
    <property type="molecule type" value="Genomic_DNA"/>
</dbReference>
<evidence type="ECO:0000259" key="1">
    <source>
        <dbReference type="PROSITE" id="PS50042"/>
    </source>
</evidence>
<evidence type="ECO:0000313" key="3">
    <source>
        <dbReference type="Proteomes" id="UP000214880"/>
    </source>
</evidence>
<reference evidence="2 3" key="1">
    <citation type="submission" date="2016-10" db="EMBL/GenBank/DDBJ databases">
        <authorList>
            <person name="de Groot N.N."/>
        </authorList>
    </citation>
    <scope>NUCLEOTIDE SEQUENCE [LARGE SCALE GENOMIC DNA]</scope>
    <source>
        <strain evidence="2 3">DSM 1736</strain>
    </source>
</reference>
<gene>
    <name evidence="2" type="ORF">SAMN04488502_11027</name>
</gene>
<protein>
    <recommendedName>
        <fullName evidence="1">Cyclic nucleotide-binding domain-containing protein</fullName>
    </recommendedName>
</protein>
<dbReference type="STRING" id="146817.SAMN04488502_11027"/>
<dbReference type="SUPFAM" id="SSF51206">
    <property type="entry name" value="cAMP-binding domain-like"/>
    <property type="match status" value="1"/>
</dbReference>
<dbReference type="InterPro" id="IPR054597">
    <property type="entry name" value="FeeM_cat"/>
</dbReference>
<dbReference type="RefSeq" id="WP_092074508.1">
    <property type="nucleotide sequence ID" value="NZ_FNHB01000010.1"/>
</dbReference>
<dbReference type="Gene3D" id="3.40.630.30">
    <property type="match status" value="1"/>
</dbReference>
<dbReference type="SUPFAM" id="SSF55729">
    <property type="entry name" value="Acyl-CoA N-acyltransferases (Nat)"/>
    <property type="match status" value="1"/>
</dbReference>
<dbReference type="Gene3D" id="2.60.120.10">
    <property type="entry name" value="Jelly Rolls"/>
    <property type="match status" value="1"/>
</dbReference>
<keyword evidence="3" id="KW-1185">Reference proteome</keyword>
<organism evidence="2 3">
    <name type="scientific">Dendrosporobacter quercicolus</name>
    <dbReference type="NCBI Taxonomy" id="146817"/>
    <lineage>
        <taxon>Bacteria</taxon>
        <taxon>Bacillati</taxon>
        <taxon>Bacillota</taxon>
        <taxon>Negativicutes</taxon>
        <taxon>Selenomonadales</taxon>
        <taxon>Sporomusaceae</taxon>
        <taxon>Dendrosporobacter</taxon>
    </lineage>
</organism>
<dbReference type="Proteomes" id="UP000214880">
    <property type="component" value="Unassembled WGS sequence"/>
</dbReference>
<dbReference type="InterPro" id="IPR000595">
    <property type="entry name" value="cNMP-bd_dom"/>
</dbReference>
<evidence type="ECO:0000313" key="2">
    <source>
        <dbReference type="EMBL" id="SDM99528.1"/>
    </source>
</evidence>
<dbReference type="InterPro" id="IPR018490">
    <property type="entry name" value="cNMP-bd_dom_sf"/>
</dbReference>
<feature type="domain" description="Cyclic nucleotide-binding" evidence="1">
    <location>
        <begin position="253"/>
        <end position="316"/>
    </location>
</feature>
<accession>A0A1G9XRY4</accession>
<dbReference type="PROSITE" id="PS50042">
    <property type="entry name" value="CNMP_BINDING_3"/>
    <property type="match status" value="1"/>
</dbReference>
<dbReference type="Pfam" id="PF21926">
    <property type="entry name" value="FeeM"/>
    <property type="match status" value="1"/>
</dbReference>
<dbReference type="InterPro" id="IPR016181">
    <property type="entry name" value="Acyl_CoA_acyltransferase"/>
</dbReference>
<dbReference type="InterPro" id="IPR014710">
    <property type="entry name" value="RmlC-like_jellyroll"/>
</dbReference>
<proteinExistence type="predicted"/>
<dbReference type="CDD" id="cd00038">
    <property type="entry name" value="CAP_ED"/>
    <property type="match status" value="1"/>
</dbReference>
<dbReference type="OrthoDB" id="1673783at2"/>
<name>A0A1G9XRY4_9FIRM</name>
<sequence>MELKQKSDNQDNPIRFRIANSIREKNAIYRFRYDIFVNEMSSSAHSADHKNKKVIDDLDQNSILLYASVGSEIIATARLTISETEDFPSWLSEIFCFPKFKQMLYDYENKKIGLTTKMAISQKYRGSTLMYRLIAEMYKVYNEFQVQLSFGGGNPRLIQLYERVGWRRYTKNFTEPGYGLLLPLVFIHDDVAHLKSVHSPLYRFFPKTQQSVLASRFKLAFPESYKHINSQFKDLTQKYIQSIFNNEIKHFPPLNNLNEQERNTLIQLGAIFHCNEGDIITTVGEISNELYFLLSGTLSATSASCSHLLQPGHCFGCGINGPKPYEQQITAVTEADLLIISNPVFAKYSHLHPLAAKKLLQASLSLQLIVNNQGR</sequence>